<accession>A0A371Q4M8</accession>
<keyword evidence="2" id="KW-1185">Reference proteome</keyword>
<keyword evidence="1" id="KW-0255">Endonuclease</keyword>
<reference evidence="1 2" key="1">
    <citation type="submission" date="2018-08" db="EMBL/GenBank/DDBJ databases">
        <title>Streptomyces NEAU-D10 sp. nov., a novel Actinomycete isolated from soil.</title>
        <authorList>
            <person name="Jin L."/>
        </authorList>
    </citation>
    <scope>NUCLEOTIDE SEQUENCE [LARGE SCALE GENOMIC DNA]</scope>
    <source>
        <strain evidence="1 2">NEAU-D10</strain>
    </source>
</reference>
<keyword evidence="1" id="KW-0540">Nuclease</keyword>
<gene>
    <name evidence="1" type="ORF">DY245_14775</name>
</gene>
<organism evidence="1 2">
    <name type="scientific">Streptomyces inhibens</name>
    <dbReference type="NCBI Taxonomy" id="2293571"/>
    <lineage>
        <taxon>Bacteria</taxon>
        <taxon>Bacillati</taxon>
        <taxon>Actinomycetota</taxon>
        <taxon>Actinomycetes</taxon>
        <taxon>Kitasatosporales</taxon>
        <taxon>Streptomycetaceae</taxon>
        <taxon>Streptomyces</taxon>
    </lineage>
</organism>
<name>A0A371Q4M8_STRIH</name>
<keyword evidence="1" id="KW-0378">Hydrolase</keyword>
<dbReference type="AlphaFoldDB" id="A0A371Q4M8"/>
<sequence length="310" mass="33813">MQRADVNVDHFRPKSEVLGEPSHRGYWWLAYKIENYRIACKHCNSGGARFDGVPEGRAKGTRFPLLAGPRAWHPKDDLDLEQPLLLDPAQRGDPGLLGFDTYGYARRSDTPYSQDEAQSGVCRADETIRILALNATQITDQRRELMTEIAELAQIPGRLPKIQARIEKKVDPTAPWSAAAMAALALQRACALPMDATAQPAAAHPATLAIAPGRSKVDLRNLLEHLDPAELAAGIALTGPHNKLVHRAVLQHDGRISVLGRTWGTPTSAARAATGSDDVDGWDFWRLTIAGVEQSLAEFRARHTPPGAPT</sequence>
<dbReference type="EMBL" id="QUAC01000116">
    <property type="protein sequence ID" value="REK89631.1"/>
    <property type="molecule type" value="Genomic_DNA"/>
</dbReference>
<dbReference type="OrthoDB" id="8824552at2"/>
<evidence type="ECO:0000313" key="1">
    <source>
        <dbReference type="EMBL" id="REK89631.1"/>
    </source>
</evidence>
<proteinExistence type="predicted"/>
<dbReference type="Proteomes" id="UP000262477">
    <property type="component" value="Unassembled WGS sequence"/>
</dbReference>
<evidence type="ECO:0000313" key="2">
    <source>
        <dbReference type="Proteomes" id="UP000262477"/>
    </source>
</evidence>
<dbReference type="GO" id="GO:0004519">
    <property type="term" value="F:endonuclease activity"/>
    <property type="evidence" value="ECO:0007669"/>
    <property type="project" value="UniProtKB-KW"/>
</dbReference>
<comment type="caution">
    <text evidence="1">The sequence shown here is derived from an EMBL/GenBank/DDBJ whole genome shotgun (WGS) entry which is preliminary data.</text>
</comment>
<protein>
    <submittedName>
        <fullName evidence="1">HNH endonuclease</fullName>
    </submittedName>
</protein>